<evidence type="ECO:0000256" key="7">
    <source>
        <dbReference type="ARBA" id="ARBA00023002"/>
    </source>
</evidence>
<protein>
    <recommendedName>
        <fullName evidence="14">Cytochrome P450</fullName>
    </recommendedName>
</protein>
<keyword evidence="5 11" id="KW-0479">Metal-binding</keyword>
<evidence type="ECO:0000256" key="4">
    <source>
        <dbReference type="ARBA" id="ARBA00022692"/>
    </source>
</evidence>
<evidence type="ECO:0000256" key="8">
    <source>
        <dbReference type="ARBA" id="ARBA00023004"/>
    </source>
</evidence>
<dbReference type="Proteomes" id="UP000811619">
    <property type="component" value="Unassembled WGS sequence"/>
</dbReference>
<evidence type="ECO:0000256" key="9">
    <source>
        <dbReference type="ARBA" id="ARBA00023033"/>
    </source>
</evidence>
<dbReference type="EMBL" id="SRPY01001412">
    <property type="protein sequence ID" value="KAG5913183.1"/>
    <property type="molecule type" value="Genomic_DNA"/>
</dbReference>
<keyword evidence="4" id="KW-0812">Transmembrane</keyword>
<dbReference type="Pfam" id="PF00067">
    <property type="entry name" value="p450"/>
    <property type="match status" value="1"/>
</dbReference>
<dbReference type="PROSITE" id="PS00086">
    <property type="entry name" value="CYTOCHROME_P450"/>
    <property type="match status" value="1"/>
</dbReference>
<comment type="caution">
    <text evidence="12">The sequence shown here is derived from an EMBL/GenBank/DDBJ whole genome shotgun (WGS) entry which is preliminary data.</text>
</comment>
<dbReference type="SUPFAM" id="SSF48264">
    <property type="entry name" value="Cytochrome P450"/>
    <property type="match status" value="1"/>
</dbReference>
<keyword evidence="10" id="KW-0472">Membrane</keyword>
<comment type="cofactor">
    <cofactor evidence="1">
        <name>heme</name>
        <dbReference type="ChEBI" id="CHEBI:30413"/>
    </cofactor>
</comment>
<dbReference type="InterPro" id="IPR001128">
    <property type="entry name" value="Cyt_P450"/>
</dbReference>
<evidence type="ECO:0000256" key="6">
    <source>
        <dbReference type="ARBA" id="ARBA00022989"/>
    </source>
</evidence>
<dbReference type="PANTHER" id="PTHR24287">
    <property type="entry name" value="P450, PUTATIVE (EUROFUNG)-RELATED"/>
    <property type="match status" value="1"/>
</dbReference>
<dbReference type="PANTHER" id="PTHR24287:SF19">
    <property type="entry name" value="CYTOCHROME P450"/>
    <property type="match status" value="1"/>
</dbReference>
<sequence length="102" mass="11568">YAKLHDPRVWGDDVDVFRPDRFRGRRLGWDFVAFSGGPRICPAQQQAITQCMYLLVRLVREFSSMENRDPSVEFVEAMSLVSESRNGVLVGLGEPPERAVAI</sequence>
<dbReference type="GO" id="GO:0016020">
    <property type="term" value="C:membrane"/>
    <property type="evidence" value="ECO:0007669"/>
    <property type="project" value="UniProtKB-SubCell"/>
</dbReference>
<dbReference type="GO" id="GO:0020037">
    <property type="term" value="F:heme binding"/>
    <property type="evidence" value="ECO:0007669"/>
    <property type="project" value="InterPro"/>
</dbReference>
<keyword evidence="11" id="KW-0349">Heme</keyword>
<evidence type="ECO:0000313" key="12">
    <source>
        <dbReference type="EMBL" id="KAG5913183.1"/>
    </source>
</evidence>
<keyword evidence="13" id="KW-1185">Reference proteome</keyword>
<gene>
    <name evidence="12" type="ORF">E4U42_001388</name>
</gene>
<dbReference type="GO" id="GO:0005506">
    <property type="term" value="F:iron ion binding"/>
    <property type="evidence" value="ECO:0007669"/>
    <property type="project" value="InterPro"/>
</dbReference>
<evidence type="ECO:0000256" key="5">
    <source>
        <dbReference type="ARBA" id="ARBA00022723"/>
    </source>
</evidence>
<dbReference type="AlphaFoldDB" id="A0A8K0J4H5"/>
<name>A0A8K0J4H5_9HYPO</name>
<dbReference type="GO" id="GO:0004497">
    <property type="term" value="F:monooxygenase activity"/>
    <property type="evidence" value="ECO:0007669"/>
    <property type="project" value="UniProtKB-KW"/>
</dbReference>
<evidence type="ECO:0000256" key="10">
    <source>
        <dbReference type="ARBA" id="ARBA00023136"/>
    </source>
</evidence>
<dbReference type="InterPro" id="IPR047146">
    <property type="entry name" value="Cyt_P450_E_CYP52_fungi"/>
</dbReference>
<evidence type="ECO:0008006" key="14">
    <source>
        <dbReference type="Google" id="ProtNLM"/>
    </source>
</evidence>
<reference evidence="12" key="1">
    <citation type="journal article" date="2020" name="bioRxiv">
        <title>Whole genome comparisons of ergot fungi reveals the divergence and evolution of species within the genus Claviceps are the result of varying mechanisms driving genome evolution and host range expansion.</title>
        <authorList>
            <person name="Wyka S.A."/>
            <person name="Mondo S.J."/>
            <person name="Liu M."/>
            <person name="Dettman J."/>
            <person name="Nalam V."/>
            <person name="Broders K.D."/>
        </authorList>
    </citation>
    <scope>NUCLEOTIDE SEQUENCE</scope>
    <source>
        <strain evidence="12">CCC 489</strain>
    </source>
</reference>
<dbReference type="OrthoDB" id="1470350at2759"/>
<dbReference type="InterPro" id="IPR017972">
    <property type="entry name" value="Cyt_P450_CS"/>
</dbReference>
<comment type="subcellular location">
    <subcellularLocation>
        <location evidence="2">Membrane</location>
        <topology evidence="2">Single-pass membrane protein</topology>
    </subcellularLocation>
</comment>
<evidence type="ECO:0000256" key="11">
    <source>
        <dbReference type="RuleBase" id="RU000461"/>
    </source>
</evidence>
<evidence type="ECO:0000256" key="1">
    <source>
        <dbReference type="ARBA" id="ARBA00001971"/>
    </source>
</evidence>
<dbReference type="InterPro" id="IPR036396">
    <property type="entry name" value="Cyt_P450_sf"/>
</dbReference>
<keyword evidence="8 11" id="KW-0408">Iron</keyword>
<evidence type="ECO:0000256" key="2">
    <source>
        <dbReference type="ARBA" id="ARBA00004167"/>
    </source>
</evidence>
<evidence type="ECO:0000313" key="13">
    <source>
        <dbReference type="Proteomes" id="UP000811619"/>
    </source>
</evidence>
<proteinExistence type="inferred from homology"/>
<keyword evidence="9 11" id="KW-0503">Monooxygenase</keyword>
<evidence type="ECO:0000256" key="3">
    <source>
        <dbReference type="ARBA" id="ARBA00010617"/>
    </source>
</evidence>
<keyword evidence="7 11" id="KW-0560">Oxidoreductase</keyword>
<keyword evidence="6" id="KW-1133">Transmembrane helix</keyword>
<accession>A0A8K0J4H5</accession>
<dbReference type="GO" id="GO:0016705">
    <property type="term" value="F:oxidoreductase activity, acting on paired donors, with incorporation or reduction of molecular oxygen"/>
    <property type="evidence" value="ECO:0007669"/>
    <property type="project" value="InterPro"/>
</dbReference>
<comment type="similarity">
    <text evidence="3 11">Belongs to the cytochrome P450 family.</text>
</comment>
<feature type="non-terminal residue" evidence="12">
    <location>
        <position position="1"/>
    </location>
</feature>
<dbReference type="Gene3D" id="1.10.630.10">
    <property type="entry name" value="Cytochrome P450"/>
    <property type="match status" value="1"/>
</dbReference>
<organism evidence="12 13">
    <name type="scientific">Claviceps africana</name>
    <dbReference type="NCBI Taxonomy" id="83212"/>
    <lineage>
        <taxon>Eukaryota</taxon>
        <taxon>Fungi</taxon>
        <taxon>Dikarya</taxon>
        <taxon>Ascomycota</taxon>
        <taxon>Pezizomycotina</taxon>
        <taxon>Sordariomycetes</taxon>
        <taxon>Hypocreomycetidae</taxon>
        <taxon>Hypocreales</taxon>
        <taxon>Clavicipitaceae</taxon>
        <taxon>Claviceps</taxon>
    </lineage>
</organism>